<organism evidence="3 4">
    <name type="scientific">Micromonospora arida</name>
    <dbReference type="NCBI Taxonomy" id="2203715"/>
    <lineage>
        <taxon>Bacteria</taxon>
        <taxon>Bacillati</taxon>
        <taxon>Actinomycetota</taxon>
        <taxon>Actinomycetes</taxon>
        <taxon>Micromonosporales</taxon>
        <taxon>Micromonosporaceae</taxon>
        <taxon>Micromonospora</taxon>
    </lineage>
</organism>
<feature type="transmembrane region" description="Helical" evidence="2">
    <location>
        <begin position="102"/>
        <end position="126"/>
    </location>
</feature>
<feature type="non-terminal residue" evidence="3">
    <location>
        <position position="149"/>
    </location>
</feature>
<protein>
    <submittedName>
        <fullName evidence="3">Penicillin-binding protein</fullName>
    </submittedName>
</protein>
<evidence type="ECO:0000256" key="1">
    <source>
        <dbReference type="SAM" id="MobiDB-lite"/>
    </source>
</evidence>
<keyword evidence="2" id="KW-0812">Transmembrane</keyword>
<keyword evidence="4" id="KW-1185">Reference proteome</keyword>
<reference evidence="3 4" key="1">
    <citation type="submission" date="2018-05" db="EMBL/GenBank/DDBJ databases">
        <title>Micromonospora from Atacama Desert.</title>
        <authorList>
            <person name="Carro L."/>
            <person name="Goodfellow M."/>
            <person name="Klenk H.-P."/>
        </authorList>
    </citation>
    <scope>NUCLEOTIDE SEQUENCE [LARGE SCALE GENOMIC DNA]</scope>
    <source>
        <strain evidence="3 4">LB32</strain>
    </source>
</reference>
<dbReference type="EMBL" id="QGSY01000242">
    <property type="protein sequence ID" value="RQX06234.1"/>
    <property type="molecule type" value="Genomic_DNA"/>
</dbReference>
<accession>A0A3N9WZJ6</accession>
<evidence type="ECO:0000256" key="2">
    <source>
        <dbReference type="SAM" id="Phobius"/>
    </source>
</evidence>
<feature type="region of interest" description="Disordered" evidence="1">
    <location>
        <begin position="129"/>
        <end position="149"/>
    </location>
</feature>
<dbReference type="AlphaFoldDB" id="A0A3N9WZJ6"/>
<comment type="caution">
    <text evidence="3">The sequence shown here is derived from an EMBL/GenBank/DDBJ whole genome shotgun (WGS) entry which is preliminary data.</text>
</comment>
<keyword evidence="2" id="KW-1133">Transmembrane helix</keyword>
<dbReference type="Proteomes" id="UP000266889">
    <property type="component" value="Unassembled WGS sequence"/>
</dbReference>
<name>A0A3N9WZJ6_9ACTN</name>
<evidence type="ECO:0000313" key="4">
    <source>
        <dbReference type="Proteomes" id="UP000266889"/>
    </source>
</evidence>
<evidence type="ECO:0000313" key="3">
    <source>
        <dbReference type="EMBL" id="RQX06234.1"/>
    </source>
</evidence>
<proteinExistence type="predicted"/>
<keyword evidence="2" id="KW-0472">Membrane</keyword>
<gene>
    <name evidence="3" type="ORF">DLJ58_24445</name>
</gene>
<sequence length="149" mass="16244">MSDDRQEPPAPDPDETAPIDRTPARPDPDETAPIDRTVPARPDLSPDQTMPIDRSAGTRPGPPADRTAPIPPSWSGRAEVRSPLPDDPAGEWYVEEQGGRRWWLPILWGVLALLLAGLLGGALWLVRDQQEDDRNDRGPTPSLPPTSAP</sequence>
<feature type="region of interest" description="Disordered" evidence="1">
    <location>
        <begin position="1"/>
        <end position="90"/>
    </location>
</feature>